<organism evidence="2 3">
    <name type="scientific">Stachybotrys elegans</name>
    <dbReference type="NCBI Taxonomy" id="80388"/>
    <lineage>
        <taxon>Eukaryota</taxon>
        <taxon>Fungi</taxon>
        <taxon>Dikarya</taxon>
        <taxon>Ascomycota</taxon>
        <taxon>Pezizomycotina</taxon>
        <taxon>Sordariomycetes</taxon>
        <taxon>Hypocreomycetidae</taxon>
        <taxon>Hypocreales</taxon>
        <taxon>Stachybotryaceae</taxon>
        <taxon>Stachybotrys</taxon>
    </lineage>
</organism>
<protein>
    <submittedName>
        <fullName evidence="2">Uncharacterized protein</fullName>
    </submittedName>
</protein>
<dbReference type="EMBL" id="JAGPNK010000005">
    <property type="protein sequence ID" value="KAH7320585.1"/>
    <property type="molecule type" value="Genomic_DNA"/>
</dbReference>
<comment type="caution">
    <text evidence="2">The sequence shown here is derived from an EMBL/GenBank/DDBJ whole genome shotgun (WGS) entry which is preliminary data.</text>
</comment>
<keyword evidence="3" id="KW-1185">Reference proteome</keyword>
<evidence type="ECO:0000313" key="3">
    <source>
        <dbReference type="Proteomes" id="UP000813444"/>
    </source>
</evidence>
<evidence type="ECO:0000256" key="1">
    <source>
        <dbReference type="SAM" id="MobiDB-lite"/>
    </source>
</evidence>
<accession>A0A8K0WRU5</accession>
<proteinExistence type="predicted"/>
<gene>
    <name evidence="2" type="ORF">B0I35DRAFT_477164</name>
</gene>
<evidence type="ECO:0000313" key="2">
    <source>
        <dbReference type="EMBL" id="KAH7320585.1"/>
    </source>
</evidence>
<dbReference type="Proteomes" id="UP000813444">
    <property type="component" value="Unassembled WGS sequence"/>
</dbReference>
<feature type="compositionally biased region" description="Basic and acidic residues" evidence="1">
    <location>
        <begin position="228"/>
        <end position="246"/>
    </location>
</feature>
<name>A0A8K0WRU5_9HYPO</name>
<feature type="region of interest" description="Disordered" evidence="1">
    <location>
        <begin position="227"/>
        <end position="246"/>
    </location>
</feature>
<dbReference type="AlphaFoldDB" id="A0A8K0WRU5"/>
<sequence>MTPLWLAVIEENQTVVDCLLNFKGDILLESHKYSGLDAAIRHGKMPIFLSIFDKTSTSTRHEFFPLFLYTARSRKQPDFARFLNDVQSYDIAGDPTNRLIASTLHAGMPPFRIPEDIGSYYNLRGSGSLQQHIGLMSRGLGFQMMINFEDQRVQIGVYTGPGEFVLLAAGLHAHTSLNSLFQVVGPEENDEEKLPVKVLRAGVDSERTVWFRFSLRGGLSEANNRPWQELEDHEWRQSQDKNDHDQKPPVLRYDLFALSAPQALPEGSGSEAARIAIGDRLARLHIRNPAQSSVIDFRLGVLSSNLSLHILITVMLIVLRHQHGSPEFKMRELLGIEEAA</sequence>
<reference evidence="2" key="1">
    <citation type="journal article" date="2021" name="Nat. Commun.">
        <title>Genetic determinants of endophytism in the Arabidopsis root mycobiome.</title>
        <authorList>
            <person name="Mesny F."/>
            <person name="Miyauchi S."/>
            <person name="Thiergart T."/>
            <person name="Pickel B."/>
            <person name="Atanasova L."/>
            <person name="Karlsson M."/>
            <person name="Huettel B."/>
            <person name="Barry K.W."/>
            <person name="Haridas S."/>
            <person name="Chen C."/>
            <person name="Bauer D."/>
            <person name="Andreopoulos W."/>
            <person name="Pangilinan J."/>
            <person name="LaButti K."/>
            <person name="Riley R."/>
            <person name="Lipzen A."/>
            <person name="Clum A."/>
            <person name="Drula E."/>
            <person name="Henrissat B."/>
            <person name="Kohler A."/>
            <person name="Grigoriev I.V."/>
            <person name="Martin F.M."/>
            <person name="Hacquard S."/>
        </authorList>
    </citation>
    <scope>NUCLEOTIDE SEQUENCE</scope>
    <source>
        <strain evidence="2">MPI-CAGE-CH-0235</strain>
    </source>
</reference>